<dbReference type="InterPro" id="IPR001853">
    <property type="entry name" value="DSBA-like_thioredoxin_dom"/>
</dbReference>
<proteinExistence type="predicted"/>
<comment type="caution">
    <text evidence="2">The sequence shown here is derived from an EMBL/GenBank/DDBJ whole genome shotgun (WGS) entry which is preliminary data.</text>
</comment>
<keyword evidence="3" id="KW-1185">Reference proteome</keyword>
<dbReference type="PANTHER" id="PTHR13887:SF41">
    <property type="entry name" value="THIOREDOXIN SUPERFAMILY PROTEIN"/>
    <property type="match status" value="1"/>
</dbReference>
<protein>
    <submittedName>
        <fullName evidence="2">DsbA family oxidoreductase</fullName>
    </submittedName>
</protein>
<evidence type="ECO:0000313" key="2">
    <source>
        <dbReference type="EMBL" id="MFD2205339.1"/>
    </source>
</evidence>
<dbReference type="RefSeq" id="WP_380249850.1">
    <property type="nucleotide sequence ID" value="NZ_JBHUII010000003.1"/>
</dbReference>
<evidence type="ECO:0000259" key="1">
    <source>
        <dbReference type="Pfam" id="PF01323"/>
    </source>
</evidence>
<sequence>MPSFSTKPQIKIEMIHDIVCSWCPIGYNNMKAALGQVNGELDAKINFLPFELNPDMRPEGEEIESHLTRRSGWTKEEFLRYRTNLIETAKKANLTYDFSKRTHYYNTLNAHKLIHWAEKFDKQETVNQALIEQYFTHGMDVGNIESLLDLAVSQDLDRQQTKEALSSDKIVREIHEKQLRINRLTVRSVPTFIINEQHLVPGSNSREFFAQYFTDYINSSPAQKEILSI</sequence>
<name>A0ABW5BID4_9PROT</name>
<organism evidence="2 3">
    <name type="scientific">Kiloniella antarctica</name>
    <dbReference type="NCBI Taxonomy" id="1550907"/>
    <lineage>
        <taxon>Bacteria</taxon>
        <taxon>Pseudomonadati</taxon>
        <taxon>Pseudomonadota</taxon>
        <taxon>Alphaproteobacteria</taxon>
        <taxon>Rhodospirillales</taxon>
        <taxon>Kiloniellaceae</taxon>
        <taxon>Kiloniella</taxon>
    </lineage>
</organism>
<dbReference type="PANTHER" id="PTHR13887">
    <property type="entry name" value="GLUTATHIONE S-TRANSFERASE KAPPA"/>
    <property type="match status" value="1"/>
</dbReference>
<feature type="domain" description="DSBA-like thioredoxin" evidence="1">
    <location>
        <begin position="12"/>
        <end position="212"/>
    </location>
</feature>
<gene>
    <name evidence="2" type="ORF">ACFSKO_06950</name>
</gene>
<reference evidence="3" key="1">
    <citation type="journal article" date="2019" name="Int. J. Syst. Evol. Microbiol.">
        <title>The Global Catalogue of Microorganisms (GCM) 10K type strain sequencing project: providing services to taxonomists for standard genome sequencing and annotation.</title>
        <authorList>
            <consortium name="The Broad Institute Genomics Platform"/>
            <consortium name="The Broad Institute Genome Sequencing Center for Infectious Disease"/>
            <person name="Wu L."/>
            <person name="Ma J."/>
        </authorList>
    </citation>
    <scope>NUCLEOTIDE SEQUENCE [LARGE SCALE GENOMIC DNA]</scope>
    <source>
        <strain evidence="3">CGMCC 4.7192</strain>
    </source>
</reference>
<dbReference type="Proteomes" id="UP001597294">
    <property type="component" value="Unassembled WGS sequence"/>
</dbReference>
<evidence type="ECO:0000313" key="3">
    <source>
        <dbReference type="Proteomes" id="UP001597294"/>
    </source>
</evidence>
<dbReference type="CDD" id="cd03024">
    <property type="entry name" value="DsbA_FrnE"/>
    <property type="match status" value="1"/>
</dbReference>
<accession>A0ABW5BID4</accession>
<dbReference type="SUPFAM" id="SSF52833">
    <property type="entry name" value="Thioredoxin-like"/>
    <property type="match status" value="1"/>
</dbReference>
<dbReference type="InterPro" id="IPR036249">
    <property type="entry name" value="Thioredoxin-like_sf"/>
</dbReference>
<dbReference type="EMBL" id="JBHUII010000003">
    <property type="protein sequence ID" value="MFD2205339.1"/>
    <property type="molecule type" value="Genomic_DNA"/>
</dbReference>
<dbReference type="Pfam" id="PF01323">
    <property type="entry name" value="DSBA"/>
    <property type="match status" value="1"/>
</dbReference>
<dbReference type="Gene3D" id="3.40.30.10">
    <property type="entry name" value="Glutaredoxin"/>
    <property type="match status" value="1"/>
</dbReference>